<dbReference type="PANTHER" id="PTHR30181">
    <property type="entry name" value="MANNITOL PERMEASE IIC COMPONENT"/>
    <property type="match status" value="1"/>
</dbReference>
<dbReference type="Proteomes" id="UP000253094">
    <property type="component" value="Unassembled WGS sequence"/>
</dbReference>
<dbReference type="Gene3D" id="3.40.930.10">
    <property type="entry name" value="Mannitol-specific EII, Chain A"/>
    <property type="match status" value="1"/>
</dbReference>
<evidence type="ECO:0000256" key="1">
    <source>
        <dbReference type="ARBA" id="ARBA00002434"/>
    </source>
</evidence>
<dbReference type="InterPro" id="IPR002178">
    <property type="entry name" value="PTS_EIIA_type-2_dom"/>
</dbReference>
<reference evidence="13 14" key="1">
    <citation type="submission" date="2018-06" db="EMBL/GenBank/DDBJ databases">
        <title>Sphaerisporangium craniellae sp. nov., isolated from a marine sponge in the South China Sea.</title>
        <authorList>
            <person name="Li L."/>
        </authorList>
    </citation>
    <scope>NUCLEOTIDE SEQUENCE [LARGE SCALE GENOMIC DNA]</scope>
    <source>
        <strain evidence="13 14">CCTCC AA 208026</strain>
    </source>
</reference>
<dbReference type="GO" id="GO:0005886">
    <property type="term" value="C:plasma membrane"/>
    <property type="evidence" value="ECO:0007669"/>
    <property type="project" value="TreeGrafter"/>
</dbReference>
<dbReference type="PROSITE" id="PS51094">
    <property type="entry name" value="PTS_EIIA_TYPE_2"/>
    <property type="match status" value="1"/>
</dbReference>
<evidence type="ECO:0000313" key="14">
    <source>
        <dbReference type="Proteomes" id="UP000253094"/>
    </source>
</evidence>
<evidence type="ECO:0000313" key="13">
    <source>
        <dbReference type="EMBL" id="RCG33150.1"/>
    </source>
</evidence>
<evidence type="ECO:0000256" key="11">
    <source>
        <dbReference type="ARBA" id="ARBA00030962"/>
    </source>
</evidence>
<keyword evidence="7" id="KW-0598">Phosphotransferase system</keyword>
<feature type="domain" description="PTS EIIA type-2" evidence="12">
    <location>
        <begin position="7"/>
        <end position="144"/>
    </location>
</feature>
<keyword evidence="5 13" id="KW-0762">Sugar transport</keyword>
<dbReference type="RefSeq" id="WP_114026814.1">
    <property type="nucleotide sequence ID" value="NZ_QOIL01000001.1"/>
</dbReference>
<dbReference type="SUPFAM" id="SSF55804">
    <property type="entry name" value="Phoshotransferase/anion transport protein"/>
    <property type="match status" value="1"/>
</dbReference>
<evidence type="ECO:0000256" key="5">
    <source>
        <dbReference type="ARBA" id="ARBA00022597"/>
    </source>
</evidence>
<sequence>MPDAAPLPLEPRAVVLDARAAGRDDAIRQCGELLLAVGAITEPYIASMLERERSISTYVGEGVAIPHGTAKAKQDVLRDAVCVVRFPEGVDWDGERVGLCVGIAAKGNGHVALLAALADVLLDPDRARNLREATEVETVMKELL</sequence>
<evidence type="ECO:0000256" key="6">
    <source>
        <dbReference type="ARBA" id="ARBA00022679"/>
    </source>
</evidence>
<dbReference type="OrthoDB" id="1640042at2"/>
<name>A0A367FTW3_9ACTN</name>
<dbReference type="PANTHER" id="PTHR30181:SF2">
    <property type="entry name" value="PTS SYSTEM MANNITOL-SPECIFIC EIICBA COMPONENT"/>
    <property type="match status" value="1"/>
</dbReference>
<keyword evidence="6" id="KW-0808">Transferase</keyword>
<evidence type="ECO:0000259" key="12">
    <source>
        <dbReference type="PROSITE" id="PS51094"/>
    </source>
</evidence>
<protein>
    <recommendedName>
        <fullName evidence="2">Mannitol-specific phosphotransferase enzyme IIA component</fullName>
    </recommendedName>
    <alternativeName>
        <fullName evidence="10">EIIA</fullName>
    </alternativeName>
    <alternativeName>
        <fullName evidence="11">EIII</fullName>
    </alternativeName>
    <alternativeName>
        <fullName evidence="9">PTS system mannitol-specific EIIA component</fullName>
    </alternativeName>
</protein>
<evidence type="ECO:0000256" key="9">
    <source>
        <dbReference type="ARBA" id="ARBA00029908"/>
    </source>
</evidence>
<evidence type="ECO:0000256" key="4">
    <source>
        <dbReference type="ARBA" id="ARBA00022553"/>
    </source>
</evidence>
<organism evidence="13 14">
    <name type="scientific">Sphaerisporangium album</name>
    <dbReference type="NCBI Taxonomy" id="509200"/>
    <lineage>
        <taxon>Bacteria</taxon>
        <taxon>Bacillati</taxon>
        <taxon>Actinomycetota</taxon>
        <taxon>Actinomycetes</taxon>
        <taxon>Streptosporangiales</taxon>
        <taxon>Streptosporangiaceae</taxon>
        <taxon>Sphaerisporangium</taxon>
    </lineage>
</organism>
<evidence type="ECO:0000256" key="7">
    <source>
        <dbReference type="ARBA" id="ARBA00022683"/>
    </source>
</evidence>
<dbReference type="EMBL" id="QOIL01000001">
    <property type="protein sequence ID" value="RCG33150.1"/>
    <property type="molecule type" value="Genomic_DNA"/>
</dbReference>
<dbReference type="InterPro" id="IPR050893">
    <property type="entry name" value="Sugar_PTS"/>
</dbReference>
<evidence type="ECO:0000256" key="8">
    <source>
        <dbReference type="ARBA" id="ARBA00022777"/>
    </source>
</evidence>
<dbReference type="Pfam" id="PF00359">
    <property type="entry name" value="PTS_EIIA_2"/>
    <property type="match status" value="1"/>
</dbReference>
<comment type="caution">
    <text evidence="13">The sequence shown here is derived from an EMBL/GenBank/DDBJ whole genome shotgun (WGS) entry which is preliminary data.</text>
</comment>
<dbReference type="GO" id="GO:0009401">
    <property type="term" value="P:phosphoenolpyruvate-dependent sugar phosphotransferase system"/>
    <property type="evidence" value="ECO:0007669"/>
    <property type="project" value="UniProtKB-KW"/>
</dbReference>
<gene>
    <name evidence="13" type="ORF">DQ384_01540</name>
</gene>
<evidence type="ECO:0000256" key="3">
    <source>
        <dbReference type="ARBA" id="ARBA00022448"/>
    </source>
</evidence>
<comment type="function">
    <text evidence="1">The phosphoenolpyruvate-dependent sugar phosphotransferase system (sugar PTS), a major carbohydrate active transport system, catalyzes the phosphorylation of incoming sugar substrates concomitantly with their translocation across the cell membrane. The enzyme II CmtAB PTS system is involved in D-mannitol transport.</text>
</comment>
<dbReference type="GO" id="GO:0090563">
    <property type="term" value="F:protein-phosphocysteine-sugar phosphotransferase activity"/>
    <property type="evidence" value="ECO:0007669"/>
    <property type="project" value="TreeGrafter"/>
</dbReference>
<dbReference type="CDD" id="cd00211">
    <property type="entry name" value="PTS_IIA_fru"/>
    <property type="match status" value="1"/>
</dbReference>
<keyword evidence="14" id="KW-1185">Reference proteome</keyword>
<keyword evidence="3" id="KW-0813">Transport</keyword>
<accession>A0A367FTW3</accession>
<proteinExistence type="predicted"/>
<evidence type="ECO:0000256" key="10">
    <source>
        <dbReference type="ARBA" id="ARBA00030956"/>
    </source>
</evidence>
<dbReference type="GO" id="GO:0016301">
    <property type="term" value="F:kinase activity"/>
    <property type="evidence" value="ECO:0007669"/>
    <property type="project" value="UniProtKB-KW"/>
</dbReference>
<dbReference type="PROSITE" id="PS00372">
    <property type="entry name" value="PTS_EIIA_TYPE_2_HIS"/>
    <property type="match status" value="1"/>
</dbReference>
<keyword evidence="8" id="KW-0418">Kinase</keyword>
<dbReference type="AlphaFoldDB" id="A0A367FTW3"/>
<evidence type="ECO:0000256" key="2">
    <source>
        <dbReference type="ARBA" id="ARBA00014783"/>
    </source>
</evidence>
<dbReference type="InterPro" id="IPR016152">
    <property type="entry name" value="PTrfase/Anion_transptr"/>
</dbReference>
<keyword evidence="4" id="KW-0597">Phosphoprotein</keyword>